<dbReference type="SUPFAM" id="SSF56112">
    <property type="entry name" value="Protein kinase-like (PK-like)"/>
    <property type="match status" value="1"/>
</dbReference>
<evidence type="ECO:0000256" key="2">
    <source>
        <dbReference type="ARBA" id="ARBA00011245"/>
    </source>
</evidence>
<dbReference type="Proteomes" id="UP000187209">
    <property type="component" value="Unassembled WGS sequence"/>
</dbReference>
<keyword evidence="8 15" id="KW-0547">Nucleotide-binding</keyword>
<dbReference type="Pfam" id="PF00069">
    <property type="entry name" value="Pkinase"/>
    <property type="match status" value="1"/>
</dbReference>
<comment type="catalytic activity">
    <reaction evidence="14">
        <text>L-seryl-[protein] + ATP = O-phospho-L-seryl-[protein] + ADP + H(+)</text>
        <dbReference type="Rhea" id="RHEA:17989"/>
        <dbReference type="Rhea" id="RHEA-COMP:9863"/>
        <dbReference type="Rhea" id="RHEA-COMP:11604"/>
        <dbReference type="ChEBI" id="CHEBI:15378"/>
        <dbReference type="ChEBI" id="CHEBI:29999"/>
        <dbReference type="ChEBI" id="CHEBI:30616"/>
        <dbReference type="ChEBI" id="CHEBI:83421"/>
        <dbReference type="ChEBI" id="CHEBI:456216"/>
        <dbReference type="EC" id="2.7.11.1"/>
    </reaction>
</comment>
<dbReference type="InterPro" id="IPR050205">
    <property type="entry name" value="CDPK_Ser/Thr_kinases"/>
</dbReference>
<comment type="catalytic activity">
    <reaction evidence="13">
        <text>L-threonyl-[protein] + ATP = O-phospho-L-threonyl-[protein] + ADP + H(+)</text>
        <dbReference type="Rhea" id="RHEA:46608"/>
        <dbReference type="Rhea" id="RHEA-COMP:11060"/>
        <dbReference type="Rhea" id="RHEA-COMP:11605"/>
        <dbReference type="ChEBI" id="CHEBI:15378"/>
        <dbReference type="ChEBI" id="CHEBI:30013"/>
        <dbReference type="ChEBI" id="CHEBI:30616"/>
        <dbReference type="ChEBI" id="CHEBI:61977"/>
        <dbReference type="ChEBI" id="CHEBI:456216"/>
        <dbReference type="EC" id="2.7.11.1"/>
    </reaction>
</comment>
<keyword evidence="6" id="KW-0479">Metal-binding</keyword>
<dbReference type="FunFam" id="1.10.238.10:FF:000001">
    <property type="entry name" value="Calmodulin 1"/>
    <property type="match status" value="1"/>
</dbReference>
<feature type="domain" description="EF-hand" evidence="18">
    <location>
        <begin position="392"/>
        <end position="421"/>
    </location>
</feature>
<dbReference type="SMART" id="SM00054">
    <property type="entry name" value="EFh"/>
    <property type="match status" value="4"/>
</dbReference>
<dbReference type="EMBL" id="MPUH01000738">
    <property type="protein sequence ID" value="OMJ74649.1"/>
    <property type="molecule type" value="Genomic_DNA"/>
</dbReference>
<organism evidence="19 20">
    <name type="scientific">Stentor coeruleus</name>
    <dbReference type="NCBI Taxonomy" id="5963"/>
    <lineage>
        <taxon>Eukaryota</taxon>
        <taxon>Sar</taxon>
        <taxon>Alveolata</taxon>
        <taxon>Ciliophora</taxon>
        <taxon>Postciliodesmatophora</taxon>
        <taxon>Heterotrichea</taxon>
        <taxon>Heterotrichida</taxon>
        <taxon>Stentoridae</taxon>
        <taxon>Stentor</taxon>
    </lineage>
</organism>
<dbReference type="GO" id="GO:0004674">
    <property type="term" value="F:protein serine/threonine kinase activity"/>
    <property type="evidence" value="ECO:0007669"/>
    <property type="project" value="UniProtKB-KW"/>
</dbReference>
<dbReference type="InterPro" id="IPR000719">
    <property type="entry name" value="Prot_kinase_dom"/>
</dbReference>
<evidence type="ECO:0000256" key="4">
    <source>
        <dbReference type="ARBA" id="ARBA00022527"/>
    </source>
</evidence>
<keyword evidence="9" id="KW-0418">Kinase</keyword>
<dbReference type="InterPro" id="IPR002048">
    <property type="entry name" value="EF_hand_dom"/>
</dbReference>
<dbReference type="CDD" id="cd00051">
    <property type="entry name" value="EFh"/>
    <property type="match status" value="1"/>
</dbReference>
<feature type="domain" description="Protein kinase" evidence="17">
    <location>
        <begin position="51"/>
        <end position="307"/>
    </location>
</feature>
<name>A0A1R2BD13_9CILI</name>
<keyword evidence="7" id="KW-0677">Repeat</keyword>
<evidence type="ECO:0000259" key="17">
    <source>
        <dbReference type="PROSITE" id="PS50011"/>
    </source>
</evidence>
<proteinExistence type="inferred from homology"/>
<reference evidence="19 20" key="1">
    <citation type="submission" date="2016-11" db="EMBL/GenBank/DDBJ databases">
        <title>The macronuclear genome of Stentor coeruleus: a giant cell with tiny introns.</title>
        <authorList>
            <person name="Slabodnick M."/>
            <person name="Ruby J.G."/>
            <person name="Reiff S.B."/>
            <person name="Swart E.C."/>
            <person name="Gosai S."/>
            <person name="Prabakaran S."/>
            <person name="Witkowska E."/>
            <person name="Larue G.E."/>
            <person name="Fisher S."/>
            <person name="Freeman R.M."/>
            <person name="Gunawardena J."/>
            <person name="Chu W."/>
            <person name="Stover N.A."/>
            <person name="Gregory B.D."/>
            <person name="Nowacki M."/>
            <person name="Derisi J."/>
            <person name="Roy S.W."/>
            <person name="Marshall W.F."/>
            <person name="Sood P."/>
        </authorList>
    </citation>
    <scope>NUCLEOTIDE SEQUENCE [LARGE SCALE GENOMIC DNA]</scope>
    <source>
        <strain evidence="19">WM001</strain>
    </source>
</reference>
<protein>
    <recommendedName>
        <fullName evidence="3">non-specific serine/threonine protein kinase</fullName>
        <ecNumber evidence="3">2.7.11.1</ecNumber>
    </recommendedName>
</protein>
<evidence type="ECO:0000256" key="10">
    <source>
        <dbReference type="ARBA" id="ARBA00022837"/>
    </source>
</evidence>
<feature type="domain" description="EF-hand" evidence="18">
    <location>
        <begin position="353"/>
        <end position="388"/>
    </location>
</feature>
<dbReference type="InterPro" id="IPR018247">
    <property type="entry name" value="EF_Hand_1_Ca_BS"/>
</dbReference>
<dbReference type="Pfam" id="PF13499">
    <property type="entry name" value="EF-hand_7"/>
    <property type="match status" value="2"/>
</dbReference>
<evidence type="ECO:0000256" key="5">
    <source>
        <dbReference type="ARBA" id="ARBA00022679"/>
    </source>
</evidence>
<dbReference type="PROSITE" id="PS50011">
    <property type="entry name" value="PROTEIN_KINASE_DOM"/>
    <property type="match status" value="1"/>
</dbReference>
<evidence type="ECO:0000313" key="20">
    <source>
        <dbReference type="Proteomes" id="UP000187209"/>
    </source>
</evidence>
<evidence type="ECO:0000256" key="1">
    <source>
        <dbReference type="ARBA" id="ARBA00001946"/>
    </source>
</evidence>
<evidence type="ECO:0000313" key="19">
    <source>
        <dbReference type="EMBL" id="OMJ74649.1"/>
    </source>
</evidence>
<dbReference type="GO" id="GO:0005509">
    <property type="term" value="F:calcium ion binding"/>
    <property type="evidence" value="ECO:0007669"/>
    <property type="project" value="InterPro"/>
</dbReference>
<sequence length="495" mass="56540">MGNCCAPAKLEHVDELKPRDLIGTSIRDSKTFTLNPADFIQIKTRPITKDYLLGEVLGRGSFGEVCIATHLLTNSKRAVKIIYLNESNTKEVDKLTREVSILKALDHPNIIRVYDVYKSQSKICIVTELCTGGELFDRIQKMKKFGENQAAKYMLDMVSAVMHCHDQDIIHRDLKPENLLFENEDQNAKLKLIDFGTSRFVTPEKKLNKAIGTCYYMAPEILTTSYNKQVDVWSLGVILYIMLSGTVPFPGKNDQEIYSKIKGAPLSFGQQAWQGVSEEAKILLRKMLDKNPNTRFTIEQVFNDNWLQSRGMAKVPDRQLEVSSLQNLTSFRTHSRLQTAIYTFIVSQILDNSHFDKLREVFTNIDKNGDGFLSMDEIHKAIDSFEFRVNPENIFKQCDTDKNGFINYSEFLTATVNQQQAYSKGNLKNAFKNFDKNDDGKIDLQELKESLGTSQSDSIVRKMLDEADTNKDGMIDFEEFVQHMSRYSQEITENA</sequence>
<comment type="similarity">
    <text evidence="12">Belongs to the protein kinase superfamily. Ser/Thr protein kinase family. CDPK subfamily.</text>
</comment>
<dbReference type="InterPro" id="IPR008271">
    <property type="entry name" value="Ser/Thr_kinase_AS"/>
</dbReference>
<feature type="binding site" evidence="15">
    <location>
        <position position="80"/>
    </location>
    <ligand>
        <name>ATP</name>
        <dbReference type="ChEBI" id="CHEBI:30616"/>
    </ligand>
</feature>
<evidence type="ECO:0000256" key="14">
    <source>
        <dbReference type="ARBA" id="ARBA00048679"/>
    </source>
</evidence>
<dbReference type="SMART" id="SM00220">
    <property type="entry name" value="S_TKc"/>
    <property type="match status" value="1"/>
</dbReference>
<dbReference type="AlphaFoldDB" id="A0A1R2BD13"/>
<dbReference type="FunFam" id="1.10.510.10:FF:000571">
    <property type="entry name" value="Maternal embryonic leucine zipper kinase"/>
    <property type="match status" value="1"/>
</dbReference>
<comment type="caution">
    <text evidence="19">The sequence shown here is derived from an EMBL/GenBank/DDBJ whole genome shotgun (WGS) entry which is preliminary data.</text>
</comment>
<evidence type="ECO:0000256" key="13">
    <source>
        <dbReference type="ARBA" id="ARBA00047899"/>
    </source>
</evidence>
<evidence type="ECO:0000256" key="7">
    <source>
        <dbReference type="ARBA" id="ARBA00022737"/>
    </source>
</evidence>
<dbReference type="Gene3D" id="1.10.510.10">
    <property type="entry name" value="Transferase(Phosphotransferase) domain 1"/>
    <property type="match status" value="1"/>
</dbReference>
<gene>
    <name evidence="19" type="ORF">SteCoe_26394</name>
</gene>
<dbReference type="InterPro" id="IPR011009">
    <property type="entry name" value="Kinase-like_dom_sf"/>
</dbReference>
<evidence type="ECO:0000256" key="11">
    <source>
        <dbReference type="ARBA" id="ARBA00022840"/>
    </source>
</evidence>
<dbReference type="EC" id="2.7.11.1" evidence="3"/>
<accession>A0A1R2BD13</accession>
<evidence type="ECO:0000256" key="12">
    <source>
        <dbReference type="ARBA" id="ARBA00024334"/>
    </source>
</evidence>
<dbReference type="PROSITE" id="PS00018">
    <property type="entry name" value="EF_HAND_1"/>
    <property type="match status" value="3"/>
</dbReference>
<dbReference type="SUPFAM" id="SSF47473">
    <property type="entry name" value="EF-hand"/>
    <property type="match status" value="1"/>
</dbReference>
<keyword evidence="11 15" id="KW-0067">ATP-binding</keyword>
<comment type="cofactor">
    <cofactor evidence="1">
        <name>Mg(2+)</name>
        <dbReference type="ChEBI" id="CHEBI:18420"/>
    </cofactor>
</comment>
<dbReference type="PROSITE" id="PS00107">
    <property type="entry name" value="PROTEIN_KINASE_ATP"/>
    <property type="match status" value="1"/>
</dbReference>
<dbReference type="FunFam" id="3.30.200.20:FF:000315">
    <property type="entry name" value="Calcium-dependent protein kinase 3"/>
    <property type="match status" value="1"/>
</dbReference>
<dbReference type="GO" id="GO:0005524">
    <property type="term" value="F:ATP binding"/>
    <property type="evidence" value="ECO:0007669"/>
    <property type="project" value="UniProtKB-UniRule"/>
</dbReference>
<dbReference type="InterPro" id="IPR011992">
    <property type="entry name" value="EF-hand-dom_pair"/>
</dbReference>
<comment type="subunit">
    <text evidence="2">Monomer.</text>
</comment>
<keyword evidence="5" id="KW-0808">Transferase</keyword>
<feature type="domain" description="EF-hand" evidence="18">
    <location>
        <begin position="422"/>
        <end position="451"/>
    </location>
</feature>
<evidence type="ECO:0000256" key="15">
    <source>
        <dbReference type="PROSITE-ProRule" id="PRU10141"/>
    </source>
</evidence>
<dbReference type="OrthoDB" id="841046at2759"/>
<evidence type="ECO:0000259" key="18">
    <source>
        <dbReference type="PROSITE" id="PS50222"/>
    </source>
</evidence>
<evidence type="ECO:0000256" key="6">
    <source>
        <dbReference type="ARBA" id="ARBA00022723"/>
    </source>
</evidence>
<evidence type="ECO:0000256" key="8">
    <source>
        <dbReference type="ARBA" id="ARBA00022741"/>
    </source>
</evidence>
<dbReference type="Gene3D" id="1.10.238.10">
    <property type="entry name" value="EF-hand"/>
    <property type="match status" value="2"/>
</dbReference>
<dbReference type="Gene3D" id="3.30.200.20">
    <property type="entry name" value="Phosphorylase Kinase, domain 1"/>
    <property type="match status" value="1"/>
</dbReference>
<evidence type="ECO:0000256" key="9">
    <source>
        <dbReference type="ARBA" id="ARBA00022777"/>
    </source>
</evidence>
<dbReference type="InterPro" id="IPR017441">
    <property type="entry name" value="Protein_kinase_ATP_BS"/>
</dbReference>
<dbReference type="PROSITE" id="PS00108">
    <property type="entry name" value="PROTEIN_KINASE_ST"/>
    <property type="match status" value="1"/>
</dbReference>
<evidence type="ECO:0000256" key="16">
    <source>
        <dbReference type="RuleBase" id="RU000304"/>
    </source>
</evidence>
<keyword evidence="4 16" id="KW-0723">Serine/threonine-protein kinase</keyword>
<dbReference type="CDD" id="cd05117">
    <property type="entry name" value="STKc_CAMK"/>
    <property type="match status" value="1"/>
</dbReference>
<dbReference type="PROSITE" id="PS50222">
    <property type="entry name" value="EF_HAND_2"/>
    <property type="match status" value="4"/>
</dbReference>
<dbReference type="PANTHER" id="PTHR24349">
    <property type="entry name" value="SERINE/THREONINE-PROTEIN KINASE"/>
    <property type="match status" value="1"/>
</dbReference>
<feature type="domain" description="EF-hand" evidence="18">
    <location>
        <begin position="455"/>
        <end position="490"/>
    </location>
</feature>
<keyword evidence="10" id="KW-0106">Calcium</keyword>
<evidence type="ECO:0000256" key="3">
    <source>
        <dbReference type="ARBA" id="ARBA00012513"/>
    </source>
</evidence>
<keyword evidence="20" id="KW-1185">Reference proteome</keyword>